<dbReference type="RefSeq" id="WP_292300921.1">
    <property type="nucleotide sequence ID" value="NZ_JBEPLM010000001.1"/>
</dbReference>
<dbReference type="Proteomes" id="UP001549036">
    <property type="component" value="Unassembled WGS sequence"/>
</dbReference>
<keyword evidence="2" id="KW-1185">Reference proteome</keyword>
<accession>A0ABV2HJM0</accession>
<organism evidence="1 2">
    <name type="scientific">Mesorhizobium shonense</name>
    <dbReference type="NCBI Taxonomy" id="1209948"/>
    <lineage>
        <taxon>Bacteria</taxon>
        <taxon>Pseudomonadati</taxon>
        <taxon>Pseudomonadota</taxon>
        <taxon>Alphaproteobacteria</taxon>
        <taxon>Hyphomicrobiales</taxon>
        <taxon>Phyllobacteriaceae</taxon>
        <taxon>Mesorhizobium</taxon>
    </lineage>
</organism>
<name>A0ABV2HJM0_9HYPH</name>
<sequence>MLAEDFGRGVALDLLGARIPTCDVAVGVEGVDRIVSNGVDEKLEAMAVGKMLRVGCGQWHCRTRVVR</sequence>
<protein>
    <submittedName>
        <fullName evidence="1">Uncharacterized protein</fullName>
    </submittedName>
</protein>
<comment type="caution">
    <text evidence="1">The sequence shown here is derived from an EMBL/GenBank/DDBJ whole genome shotgun (WGS) entry which is preliminary data.</text>
</comment>
<dbReference type="EMBL" id="JBEPLM010000001">
    <property type="protein sequence ID" value="MET3590753.1"/>
    <property type="molecule type" value="Genomic_DNA"/>
</dbReference>
<proteinExistence type="predicted"/>
<evidence type="ECO:0000313" key="2">
    <source>
        <dbReference type="Proteomes" id="UP001549036"/>
    </source>
</evidence>
<gene>
    <name evidence="1" type="ORF">ABID26_000132</name>
</gene>
<reference evidence="1 2" key="1">
    <citation type="submission" date="2024-06" db="EMBL/GenBank/DDBJ databases">
        <title>Genomic Encyclopedia of Type Strains, Phase IV (KMG-IV): sequencing the most valuable type-strain genomes for metagenomic binning, comparative biology and taxonomic classification.</title>
        <authorList>
            <person name="Goeker M."/>
        </authorList>
    </citation>
    <scope>NUCLEOTIDE SEQUENCE [LARGE SCALE GENOMIC DNA]</scope>
    <source>
        <strain evidence="1 2">DSM 29846</strain>
    </source>
</reference>
<evidence type="ECO:0000313" key="1">
    <source>
        <dbReference type="EMBL" id="MET3590753.1"/>
    </source>
</evidence>